<evidence type="ECO:0000256" key="1">
    <source>
        <dbReference type="SAM" id="MobiDB-lite"/>
    </source>
</evidence>
<dbReference type="EMBL" id="JBBPBM010000208">
    <property type="protein sequence ID" value="KAK8500757.1"/>
    <property type="molecule type" value="Genomic_DNA"/>
</dbReference>
<dbReference type="Proteomes" id="UP001472677">
    <property type="component" value="Unassembled WGS sequence"/>
</dbReference>
<keyword evidence="3" id="KW-1185">Reference proteome</keyword>
<name>A0ABR2B3B3_9ROSI</name>
<sequence length="92" mass="10374">MQMDYTCIIGSSFHPEEMYGPPPSMQMDGQWFHNEQTPDQPRRIVQPPRLIVRSAGGEIPQLVQLPTSFPDLHFKSVCHASLCGPIDHATSR</sequence>
<proteinExistence type="predicted"/>
<evidence type="ECO:0000313" key="2">
    <source>
        <dbReference type="EMBL" id="KAK8500757.1"/>
    </source>
</evidence>
<gene>
    <name evidence="2" type="ORF">V6N12_031417</name>
</gene>
<organism evidence="2 3">
    <name type="scientific">Hibiscus sabdariffa</name>
    <name type="common">roselle</name>
    <dbReference type="NCBI Taxonomy" id="183260"/>
    <lineage>
        <taxon>Eukaryota</taxon>
        <taxon>Viridiplantae</taxon>
        <taxon>Streptophyta</taxon>
        <taxon>Embryophyta</taxon>
        <taxon>Tracheophyta</taxon>
        <taxon>Spermatophyta</taxon>
        <taxon>Magnoliopsida</taxon>
        <taxon>eudicotyledons</taxon>
        <taxon>Gunneridae</taxon>
        <taxon>Pentapetalae</taxon>
        <taxon>rosids</taxon>
        <taxon>malvids</taxon>
        <taxon>Malvales</taxon>
        <taxon>Malvaceae</taxon>
        <taxon>Malvoideae</taxon>
        <taxon>Hibiscus</taxon>
    </lineage>
</organism>
<comment type="caution">
    <text evidence="2">The sequence shown here is derived from an EMBL/GenBank/DDBJ whole genome shotgun (WGS) entry which is preliminary data.</text>
</comment>
<accession>A0ABR2B3B3</accession>
<feature type="region of interest" description="Disordered" evidence="1">
    <location>
        <begin position="14"/>
        <end position="43"/>
    </location>
</feature>
<evidence type="ECO:0000313" key="3">
    <source>
        <dbReference type="Proteomes" id="UP001472677"/>
    </source>
</evidence>
<protein>
    <submittedName>
        <fullName evidence="2">Uncharacterized protein</fullName>
    </submittedName>
</protein>
<reference evidence="2 3" key="1">
    <citation type="journal article" date="2024" name="G3 (Bethesda)">
        <title>Genome assembly of Hibiscus sabdariffa L. provides insights into metabolisms of medicinal natural products.</title>
        <authorList>
            <person name="Kim T."/>
        </authorList>
    </citation>
    <scope>NUCLEOTIDE SEQUENCE [LARGE SCALE GENOMIC DNA]</scope>
    <source>
        <strain evidence="2">TK-2024</strain>
        <tissue evidence="2">Old leaves</tissue>
    </source>
</reference>